<dbReference type="AlphaFoldDB" id="A0A0A1YFL3"/>
<protein>
    <recommendedName>
        <fullName evidence="4">DUF1145 domain-containing protein</fullName>
    </recommendedName>
</protein>
<dbReference type="PANTHER" id="PTHR38775:SF1">
    <property type="entry name" value="INNER MEMBRANE PROTEIN"/>
    <property type="match status" value="1"/>
</dbReference>
<keyword evidence="1" id="KW-1133">Transmembrane helix</keyword>
<organism evidence="2 3">
    <name type="scientific">Pseudomonas taeanensis MS-3</name>
    <dbReference type="NCBI Taxonomy" id="1395571"/>
    <lineage>
        <taxon>Bacteria</taxon>
        <taxon>Pseudomonadati</taxon>
        <taxon>Pseudomonadota</taxon>
        <taxon>Gammaproteobacteria</taxon>
        <taxon>Pseudomonadales</taxon>
        <taxon>Pseudomonadaceae</taxon>
        <taxon>Pseudomonas</taxon>
    </lineage>
</organism>
<dbReference type="STRING" id="1395571.TMS3_0114475"/>
<reference evidence="2 3" key="1">
    <citation type="journal article" date="2014" name="Genome Announc.">
        <title>Draft Genome Sequence of Petroleum Oil-Degrading Marine Bacterium Pseudomonas taeanensis Strain MS-3, Isolated from a Crude Oil-Contaminated Seashore.</title>
        <authorList>
            <person name="Lee S.Y."/>
            <person name="Kim S.H."/>
            <person name="Lee D.G."/>
            <person name="Shin S."/>
            <person name="Yun S.H."/>
            <person name="Choi C.W."/>
            <person name="Chung Y.H."/>
            <person name="Choi J.S."/>
            <person name="Kahng H.Y."/>
            <person name="Kim S.I."/>
        </authorList>
    </citation>
    <scope>NUCLEOTIDE SEQUENCE [LARGE SCALE GENOMIC DNA]</scope>
    <source>
        <strain evidence="2 3">MS-3</strain>
    </source>
</reference>
<evidence type="ECO:0000313" key="2">
    <source>
        <dbReference type="EMBL" id="KFX68700.1"/>
    </source>
</evidence>
<name>A0A0A1YFL3_9PSED</name>
<sequence length="97" mass="10709">MTTFLGLGKVLAALFWGALLANLFDSFAQPFSLLLHVLGGLILLMHGVELLLFKDCLSGCPRPWRERAQVMLFGIFHVMGMPQSQAMLAVPQEVEHA</sequence>
<dbReference type="Proteomes" id="UP000030063">
    <property type="component" value="Unassembled WGS sequence"/>
</dbReference>
<accession>A0A0A1YFL3</accession>
<keyword evidence="3" id="KW-1185">Reference proteome</keyword>
<keyword evidence="1" id="KW-0812">Transmembrane</keyword>
<feature type="transmembrane region" description="Helical" evidence="1">
    <location>
        <begin position="30"/>
        <end position="53"/>
    </location>
</feature>
<gene>
    <name evidence="2" type="ORF">TMS3_0114475</name>
</gene>
<evidence type="ECO:0000256" key="1">
    <source>
        <dbReference type="SAM" id="Phobius"/>
    </source>
</evidence>
<evidence type="ECO:0000313" key="3">
    <source>
        <dbReference type="Proteomes" id="UP000030063"/>
    </source>
</evidence>
<dbReference type="OrthoDB" id="7032679at2"/>
<keyword evidence="1" id="KW-0472">Membrane</keyword>
<dbReference type="Pfam" id="PF06611">
    <property type="entry name" value="DUF1145"/>
    <property type="match status" value="1"/>
</dbReference>
<dbReference type="PANTHER" id="PTHR38775">
    <property type="entry name" value="INNER MEMBRANE PROTEIN-RELATED"/>
    <property type="match status" value="1"/>
</dbReference>
<dbReference type="InterPro" id="IPR009525">
    <property type="entry name" value="DUF1145"/>
</dbReference>
<dbReference type="EMBL" id="AWSQ01000004">
    <property type="protein sequence ID" value="KFX68700.1"/>
    <property type="molecule type" value="Genomic_DNA"/>
</dbReference>
<comment type="caution">
    <text evidence="2">The sequence shown here is derived from an EMBL/GenBank/DDBJ whole genome shotgun (WGS) entry which is preliminary data.</text>
</comment>
<proteinExistence type="predicted"/>
<dbReference type="eggNOG" id="COG3776">
    <property type="taxonomic scope" value="Bacteria"/>
</dbReference>
<evidence type="ECO:0008006" key="4">
    <source>
        <dbReference type="Google" id="ProtNLM"/>
    </source>
</evidence>